<dbReference type="EMBL" id="QXGC01004386">
    <property type="protein sequence ID" value="KAE9169652.1"/>
    <property type="molecule type" value="Genomic_DNA"/>
</dbReference>
<protein>
    <submittedName>
        <fullName evidence="1">Uncharacterized protein</fullName>
    </submittedName>
</protein>
<comment type="caution">
    <text evidence="1">The sequence shown here is derived from an EMBL/GenBank/DDBJ whole genome shotgun (WGS) entry which is preliminary data.</text>
</comment>
<evidence type="ECO:0000313" key="2">
    <source>
        <dbReference type="Proteomes" id="UP000476176"/>
    </source>
</evidence>
<dbReference type="AlphaFoldDB" id="A0A6G0MJN3"/>
<organism evidence="1 2">
    <name type="scientific">Phytophthora fragariae</name>
    <dbReference type="NCBI Taxonomy" id="53985"/>
    <lineage>
        <taxon>Eukaryota</taxon>
        <taxon>Sar</taxon>
        <taxon>Stramenopiles</taxon>
        <taxon>Oomycota</taxon>
        <taxon>Peronosporomycetes</taxon>
        <taxon>Peronosporales</taxon>
        <taxon>Peronosporaceae</taxon>
        <taxon>Phytophthora</taxon>
    </lineage>
</organism>
<name>A0A6G0MJN3_9STRA</name>
<sequence>FDVYDQVKKQKRTLVEATVVAKVAMDTVSSLTAQLQLKYPALKTAEDVIMLLRCQIPAKFMERIRRDVGIARQKVEDGKTYTSVPGMLLVEFSRVVGTLKLFAIGIEKSFGCEAVFVGKMVELYGEERTPDGLADAFMASMEKFFETHTMTVSLVFACICWIRAVAALQGDLGLGRNVSLTYSHLADLMRILEANVENNTWLTEDVGAREHVRRFVDRLKKRNHGYCISRRNPLLAGFVLLDNDLEFLKISHQVGRVSWILRAFGHLYNALVNEGFLENIPFFDEVLAVYEQVIFVPSQAAATRGSYNRTYLLSCDWTPAAIRAKYEGTSRRSADLYKMSKKFRLDNVSKICSLLGKDGKLFMKSSSSKTMLFNVADVCSKELFQTRVLSRDMLTLNGDLTETFHAIYAALGALSHDDHDAENMDHSGPEAFPRARRCDEDSADFGRVAARWHNDAKRTTH</sequence>
<evidence type="ECO:0000313" key="1">
    <source>
        <dbReference type="EMBL" id="KAE9169652.1"/>
    </source>
</evidence>
<feature type="non-terminal residue" evidence="1">
    <location>
        <position position="1"/>
    </location>
</feature>
<reference evidence="1 2" key="1">
    <citation type="submission" date="2018-09" db="EMBL/GenBank/DDBJ databases">
        <title>Genomic investigation of the strawberry pathogen Phytophthora fragariae indicates pathogenicity is determined by transcriptional variation in three key races.</title>
        <authorList>
            <person name="Adams T.M."/>
            <person name="Armitage A.D."/>
            <person name="Sobczyk M.K."/>
            <person name="Bates H.J."/>
            <person name="Dunwell J.M."/>
            <person name="Nellist C.F."/>
            <person name="Harrison R.J."/>
        </authorList>
    </citation>
    <scope>NUCLEOTIDE SEQUENCE [LARGE SCALE GENOMIC DNA]</scope>
    <source>
        <strain evidence="1 2">BC-23</strain>
    </source>
</reference>
<accession>A0A6G0MJN3</accession>
<gene>
    <name evidence="1" type="ORF">PF004_g28126</name>
</gene>
<proteinExistence type="predicted"/>
<dbReference type="Proteomes" id="UP000476176">
    <property type="component" value="Unassembled WGS sequence"/>
</dbReference>